<reference evidence="1 2" key="1">
    <citation type="submission" date="2017-11" db="EMBL/GenBank/DDBJ databases">
        <title>De-novo sequencing of pomegranate (Punica granatum L.) genome.</title>
        <authorList>
            <person name="Akparov Z."/>
            <person name="Amiraslanov A."/>
            <person name="Hajiyeva S."/>
            <person name="Abbasov M."/>
            <person name="Kaur K."/>
            <person name="Hamwieh A."/>
            <person name="Solovyev V."/>
            <person name="Salamov A."/>
            <person name="Braich B."/>
            <person name="Kosarev P."/>
            <person name="Mahmoud A."/>
            <person name="Hajiyev E."/>
            <person name="Babayeva S."/>
            <person name="Izzatullayeva V."/>
            <person name="Mammadov A."/>
            <person name="Mammadov A."/>
            <person name="Sharifova S."/>
            <person name="Ojaghi J."/>
            <person name="Eynullazada K."/>
            <person name="Bayramov B."/>
            <person name="Abdulazimova A."/>
            <person name="Shahmuradov I."/>
        </authorList>
    </citation>
    <scope>NUCLEOTIDE SEQUENCE [LARGE SCALE GENOMIC DNA]</scope>
    <source>
        <strain evidence="2">cv. AG2017</strain>
        <tissue evidence="1">Leaf</tissue>
    </source>
</reference>
<gene>
    <name evidence="1" type="ORF">CRG98_010425</name>
</gene>
<organism evidence="1 2">
    <name type="scientific">Punica granatum</name>
    <name type="common">Pomegranate</name>
    <dbReference type="NCBI Taxonomy" id="22663"/>
    <lineage>
        <taxon>Eukaryota</taxon>
        <taxon>Viridiplantae</taxon>
        <taxon>Streptophyta</taxon>
        <taxon>Embryophyta</taxon>
        <taxon>Tracheophyta</taxon>
        <taxon>Spermatophyta</taxon>
        <taxon>Magnoliopsida</taxon>
        <taxon>eudicotyledons</taxon>
        <taxon>Gunneridae</taxon>
        <taxon>Pentapetalae</taxon>
        <taxon>rosids</taxon>
        <taxon>malvids</taxon>
        <taxon>Myrtales</taxon>
        <taxon>Lythraceae</taxon>
        <taxon>Punica</taxon>
    </lineage>
</organism>
<protein>
    <submittedName>
        <fullName evidence="1">Uncharacterized protein</fullName>
    </submittedName>
</protein>
<name>A0A2I0KKW5_PUNGR</name>
<evidence type="ECO:0000313" key="1">
    <source>
        <dbReference type="EMBL" id="PKI69158.1"/>
    </source>
</evidence>
<keyword evidence="2" id="KW-1185">Reference proteome</keyword>
<dbReference type="Proteomes" id="UP000233551">
    <property type="component" value="Unassembled WGS sequence"/>
</dbReference>
<sequence length="106" mass="12065">MAHYDWFHVTKVTHRTRHVSKMLTALEPIDEHPTSPNRFVAAAAPCHHLWDVRPISPCQSRHGDTRYGLVVANYRWHEGDLALGRSAINPRRAILPKPSLPDDQGD</sequence>
<accession>A0A2I0KKW5</accession>
<comment type="caution">
    <text evidence="1">The sequence shown here is derived from an EMBL/GenBank/DDBJ whole genome shotgun (WGS) entry which is preliminary data.</text>
</comment>
<evidence type="ECO:0000313" key="2">
    <source>
        <dbReference type="Proteomes" id="UP000233551"/>
    </source>
</evidence>
<dbReference type="EMBL" id="PGOL01000520">
    <property type="protein sequence ID" value="PKI69158.1"/>
    <property type="molecule type" value="Genomic_DNA"/>
</dbReference>
<proteinExistence type="predicted"/>
<dbReference type="AlphaFoldDB" id="A0A2I0KKW5"/>